<feature type="transmembrane region" description="Helical" evidence="10">
    <location>
        <begin position="86"/>
        <end position="106"/>
    </location>
</feature>
<comment type="subunit">
    <text evidence="10">Component of the Sec protein translocase complex. Heterotrimer consisting of SecY, SecE and SecG subunits. The heterotrimers can form oligomers, although 1 heterotrimer is thought to be able to translocate proteins. Interacts with the ribosome. Interacts with SecDF, and other proteins may be involved. Interacts with SecA.</text>
</comment>
<evidence type="ECO:0000256" key="7">
    <source>
        <dbReference type="ARBA" id="ARBA00023010"/>
    </source>
</evidence>
<keyword evidence="8 10" id="KW-0472">Membrane</keyword>
<evidence type="ECO:0000256" key="6">
    <source>
        <dbReference type="ARBA" id="ARBA00022989"/>
    </source>
</evidence>
<dbReference type="KEGG" id="caul:KCG34_00575"/>
<keyword evidence="3 10" id="KW-0813">Transport</keyword>
<dbReference type="InterPro" id="IPR023201">
    <property type="entry name" value="SecY_dom_sf"/>
</dbReference>
<dbReference type="PANTHER" id="PTHR10906">
    <property type="entry name" value="SECY/SEC61-ALPHA FAMILY MEMBER"/>
    <property type="match status" value="1"/>
</dbReference>
<dbReference type="InterPro" id="IPR026593">
    <property type="entry name" value="SecY"/>
</dbReference>
<evidence type="ECO:0000256" key="2">
    <source>
        <dbReference type="ARBA" id="ARBA00005751"/>
    </source>
</evidence>
<keyword evidence="6 10" id="KW-1133">Transmembrane helix</keyword>
<organism evidence="12 13">
    <name type="scientific">Phenylobacterium montanum</name>
    <dbReference type="NCBI Taxonomy" id="2823693"/>
    <lineage>
        <taxon>Bacteria</taxon>
        <taxon>Pseudomonadati</taxon>
        <taxon>Pseudomonadota</taxon>
        <taxon>Alphaproteobacteria</taxon>
        <taxon>Caulobacterales</taxon>
        <taxon>Caulobacteraceae</taxon>
        <taxon>Phenylobacterium</taxon>
    </lineage>
</organism>
<comment type="subcellular location">
    <subcellularLocation>
        <location evidence="10">Cell membrane</location>
        <topology evidence="10">Multi-pass membrane protein</topology>
    </subcellularLocation>
    <subcellularLocation>
        <location evidence="1">Membrane</location>
        <topology evidence="1">Multi-pass membrane protein</topology>
    </subcellularLocation>
</comment>
<evidence type="ECO:0000256" key="3">
    <source>
        <dbReference type="ARBA" id="ARBA00022448"/>
    </source>
</evidence>
<feature type="transmembrane region" description="Helical" evidence="10">
    <location>
        <begin position="156"/>
        <end position="176"/>
    </location>
</feature>
<dbReference type="RefSeq" id="WP_211938475.1">
    <property type="nucleotide sequence ID" value="NZ_CP073078.1"/>
</dbReference>
<accession>A0A975IV52</accession>
<keyword evidence="4 10" id="KW-0812">Transmembrane</keyword>
<dbReference type="GO" id="GO:0006605">
    <property type="term" value="P:protein targeting"/>
    <property type="evidence" value="ECO:0007669"/>
    <property type="project" value="UniProtKB-UniRule"/>
</dbReference>
<name>A0A975IV52_9CAUL</name>
<keyword evidence="7 10" id="KW-0811">Translocation</keyword>
<proteinExistence type="inferred from homology"/>
<dbReference type="GO" id="GO:0005886">
    <property type="term" value="C:plasma membrane"/>
    <property type="evidence" value="ECO:0007669"/>
    <property type="project" value="UniProtKB-SubCell"/>
</dbReference>
<evidence type="ECO:0000256" key="8">
    <source>
        <dbReference type="ARBA" id="ARBA00023136"/>
    </source>
</evidence>
<sequence>MASAAEQLAANMNFGAFQKATELHKRLWFTLGALIVYRLGTYIPIPGIDPAAFAQAFQGQSKGILGMFDMFSGGAVQRMAVFSLNVMPYISASIIVQLMGTVYPPWEKLRKEGGEAGRKQLNQYTRYLTVFLAIAQSSGIAIGLSNSQGLVDQPGLFFILSTVATLTGGTLFLMWLGEQITARGVGNGVSLIIFAGIVARLPTGVMTLLTQARTGAIQSYILPLILVMSVVVIAFIVFIERSQRRLLIQYPKRQMGNRMFGGETSFLPLKLNTAGVIPPIFASSLLLLPATAMGFLVKTTLPPWAQWVPTVVGQLQHGQPTFMLLYAAMIVFFSFFYTSIVFNPDETAENLRKYGGFLPGIRPGKRTAEYLDYVLTRLTVLGAAYITAVCLLPEIMMSAMQSNQFAFGGTSILIVVTVTMDTVAQIQSHLLAHQYEGLIKKSKLRGGRGR</sequence>
<dbReference type="GO" id="GO:0065002">
    <property type="term" value="P:intracellular protein transmembrane transport"/>
    <property type="evidence" value="ECO:0007669"/>
    <property type="project" value="UniProtKB-UniRule"/>
</dbReference>
<keyword evidence="10" id="KW-1003">Cell membrane</keyword>
<dbReference type="Proteomes" id="UP000676409">
    <property type="component" value="Chromosome"/>
</dbReference>
<keyword evidence="5 10" id="KW-0653">Protein transport</keyword>
<feature type="transmembrane region" description="Helical" evidence="10">
    <location>
        <begin position="27"/>
        <end position="45"/>
    </location>
</feature>
<comment type="function">
    <text evidence="10">The central subunit of the protein translocation channel SecYEG. Consists of two halves formed by TMs 1-5 and 6-10. These two domains form a lateral gate at the front which open onto the bilayer between TMs 2 and 7, and are clamped together by SecE at the back. The channel is closed by both a pore ring composed of hydrophobic SecY resides and a short helix (helix 2A) on the extracellular side of the membrane which forms a plug. The plug probably moves laterally to allow the channel to open. The ring and the pore may move independently.</text>
</comment>
<dbReference type="PROSITE" id="PS00756">
    <property type="entry name" value="SECY_2"/>
    <property type="match status" value="1"/>
</dbReference>
<feature type="transmembrane region" description="Helical" evidence="10">
    <location>
        <begin position="405"/>
        <end position="426"/>
    </location>
</feature>
<protein>
    <recommendedName>
        <fullName evidence="9 10">Protein translocase subunit SecY</fullName>
    </recommendedName>
</protein>
<evidence type="ECO:0000313" key="12">
    <source>
        <dbReference type="EMBL" id="QUD88425.1"/>
    </source>
</evidence>
<feature type="transmembrane region" description="Helical" evidence="10">
    <location>
        <begin position="323"/>
        <end position="342"/>
    </location>
</feature>
<feature type="transmembrane region" description="Helical" evidence="10">
    <location>
        <begin position="188"/>
        <end position="208"/>
    </location>
</feature>
<dbReference type="Gene3D" id="1.10.3370.10">
    <property type="entry name" value="SecY subunit domain"/>
    <property type="match status" value="1"/>
</dbReference>
<dbReference type="InterPro" id="IPR002208">
    <property type="entry name" value="SecY/SEC61-alpha"/>
</dbReference>
<feature type="transmembrane region" description="Helical" evidence="10">
    <location>
        <begin position="220"/>
        <end position="239"/>
    </location>
</feature>
<reference evidence="12" key="1">
    <citation type="submission" date="2021-04" db="EMBL/GenBank/DDBJ databases">
        <title>The complete genome sequence of Caulobacter sp. S6.</title>
        <authorList>
            <person name="Tang Y."/>
            <person name="Ouyang W."/>
            <person name="Liu Q."/>
            <person name="Huang B."/>
            <person name="Guo Z."/>
            <person name="Lei P."/>
        </authorList>
    </citation>
    <scope>NUCLEOTIDE SEQUENCE</scope>
    <source>
        <strain evidence="12">S6</strain>
    </source>
</reference>
<evidence type="ECO:0000313" key="13">
    <source>
        <dbReference type="Proteomes" id="UP000676409"/>
    </source>
</evidence>
<evidence type="ECO:0000256" key="5">
    <source>
        <dbReference type="ARBA" id="ARBA00022927"/>
    </source>
</evidence>
<evidence type="ECO:0000256" key="11">
    <source>
        <dbReference type="RuleBase" id="RU004349"/>
    </source>
</evidence>
<dbReference type="HAMAP" id="MF_01465">
    <property type="entry name" value="SecY"/>
    <property type="match status" value="1"/>
</dbReference>
<dbReference type="NCBIfam" id="TIGR00967">
    <property type="entry name" value="3a0501s007"/>
    <property type="match status" value="1"/>
</dbReference>
<dbReference type="SUPFAM" id="SSF103491">
    <property type="entry name" value="Preprotein translocase SecY subunit"/>
    <property type="match status" value="1"/>
</dbReference>
<dbReference type="GO" id="GO:0043952">
    <property type="term" value="P:protein transport by the Sec complex"/>
    <property type="evidence" value="ECO:0007669"/>
    <property type="project" value="UniProtKB-UniRule"/>
</dbReference>
<dbReference type="PIRSF" id="PIRSF004557">
    <property type="entry name" value="SecY"/>
    <property type="match status" value="1"/>
</dbReference>
<evidence type="ECO:0000256" key="10">
    <source>
        <dbReference type="HAMAP-Rule" id="MF_01465"/>
    </source>
</evidence>
<comment type="caution">
    <text evidence="10">Lacks conserved residue(s) required for the propagation of feature annotation.</text>
</comment>
<feature type="transmembrane region" description="Helical" evidence="10">
    <location>
        <begin position="127"/>
        <end position="144"/>
    </location>
</feature>
<dbReference type="InterPro" id="IPR030659">
    <property type="entry name" value="SecY_CS"/>
</dbReference>
<dbReference type="FunFam" id="1.10.3370.10:FF:000001">
    <property type="entry name" value="Preprotein translocase subunit SecY"/>
    <property type="match status" value="1"/>
</dbReference>
<feature type="transmembrane region" description="Helical" evidence="10">
    <location>
        <begin position="374"/>
        <end position="393"/>
    </location>
</feature>
<evidence type="ECO:0000256" key="4">
    <source>
        <dbReference type="ARBA" id="ARBA00022692"/>
    </source>
</evidence>
<dbReference type="Pfam" id="PF00344">
    <property type="entry name" value="SecY"/>
    <property type="match status" value="1"/>
</dbReference>
<gene>
    <name evidence="10 12" type="primary">secY</name>
    <name evidence="12" type="ORF">KCG34_00575</name>
</gene>
<keyword evidence="13" id="KW-1185">Reference proteome</keyword>
<dbReference type="EMBL" id="CP073078">
    <property type="protein sequence ID" value="QUD88425.1"/>
    <property type="molecule type" value="Genomic_DNA"/>
</dbReference>
<evidence type="ECO:0000256" key="1">
    <source>
        <dbReference type="ARBA" id="ARBA00004141"/>
    </source>
</evidence>
<dbReference type="AlphaFoldDB" id="A0A975IV52"/>
<evidence type="ECO:0000256" key="9">
    <source>
        <dbReference type="ARBA" id="ARBA00039733"/>
    </source>
</evidence>
<dbReference type="PRINTS" id="PR00303">
    <property type="entry name" value="SECYTRNLCASE"/>
</dbReference>
<comment type="similarity">
    <text evidence="2 10 11">Belongs to the SecY/SEC61-alpha family.</text>
</comment>